<dbReference type="EMBL" id="JACJVO010000051">
    <property type="protein sequence ID" value="MBB6735565.1"/>
    <property type="molecule type" value="Genomic_DNA"/>
</dbReference>
<organism evidence="1 2">
    <name type="scientific">Cohnella zeiphila</name>
    <dbReference type="NCBI Taxonomy" id="2761120"/>
    <lineage>
        <taxon>Bacteria</taxon>
        <taxon>Bacillati</taxon>
        <taxon>Bacillota</taxon>
        <taxon>Bacilli</taxon>
        <taxon>Bacillales</taxon>
        <taxon>Paenibacillaceae</taxon>
        <taxon>Cohnella</taxon>
    </lineage>
</organism>
<proteinExistence type="predicted"/>
<reference evidence="1 2" key="1">
    <citation type="submission" date="2020-08" db="EMBL/GenBank/DDBJ databases">
        <title>Cohnella phylogeny.</title>
        <authorList>
            <person name="Dunlap C."/>
        </authorList>
    </citation>
    <scope>NUCLEOTIDE SEQUENCE [LARGE SCALE GENOMIC DNA]</scope>
    <source>
        <strain evidence="1 2">CBP 2801</strain>
    </source>
</reference>
<name>A0A7X0VZB8_9BACL</name>
<dbReference type="AlphaFoldDB" id="A0A7X0VZB8"/>
<sequence>MEQRAAEQQKRSERSPLLFPHAFRLPTLSTDSTRINSLHAVKVELVTPEKAEVFEQNKKEFHTNDFMETMLYQPLTSAL</sequence>
<accession>A0A7X0VZB8</accession>
<evidence type="ECO:0000313" key="2">
    <source>
        <dbReference type="Proteomes" id="UP000564644"/>
    </source>
</evidence>
<evidence type="ECO:0000313" key="1">
    <source>
        <dbReference type="EMBL" id="MBB6735565.1"/>
    </source>
</evidence>
<comment type="caution">
    <text evidence="1">The sequence shown here is derived from an EMBL/GenBank/DDBJ whole genome shotgun (WGS) entry which is preliminary data.</text>
</comment>
<protein>
    <submittedName>
        <fullName evidence="1">Uncharacterized protein</fullName>
    </submittedName>
</protein>
<dbReference type="Proteomes" id="UP000564644">
    <property type="component" value="Unassembled WGS sequence"/>
</dbReference>
<keyword evidence="2" id="KW-1185">Reference proteome</keyword>
<gene>
    <name evidence="1" type="ORF">H7C18_32110</name>
</gene>